<feature type="domain" description="FIMAH" evidence="1">
    <location>
        <begin position="954"/>
        <end position="1032"/>
    </location>
</feature>
<dbReference type="AlphaFoldDB" id="A0A916NY86"/>
<dbReference type="RefSeq" id="WP_218093952.1">
    <property type="nucleotide sequence ID" value="NZ_CAJVAS010000022.1"/>
</dbReference>
<comment type="caution">
    <text evidence="2">The sequence shown here is derived from an EMBL/GenBank/DDBJ whole genome shotgun (WGS) entry which is preliminary data.</text>
</comment>
<reference evidence="2" key="1">
    <citation type="submission" date="2021-06" db="EMBL/GenBank/DDBJ databases">
        <authorList>
            <person name="Criscuolo A."/>
        </authorList>
    </citation>
    <scope>NUCLEOTIDE SEQUENCE</scope>
    <source>
        <strain evidence="2">CIP111600</strain>
    </source>
</reference>
<name>A0A916NY86_9BACL</name>
<gene>
    <name evidence="2" type="ORF">PAESOLCIP111_04225</name>
</gene>
<accession>A0A916NY86</accession>
<dbReference type="Proteomes" id="UP000693672">
    <property type="component" value="Unassembled WGS sequence"/>
</dbReference>
<dbReference type="InterPro" id="IPR054470">
    <property type="entry name" value="FIMAH_dom"/>
</dbReference>
<evidence type="ECO:0000313" key="2">
    <source>
        <dbReference type="EMBL" id="CAG7641385.1"/>
    </source>
</evidence>
<evidence type="ECO:0000313" key="3">
    <source>
        <dbReference type="Proteomes" id="UP000693672"/>
    </source>
</evidence>
<organism evidence="2 3">
    <name type="scientific">Paenibacillus solanacearum</name>
    <dbReference type="NCBI Taxonomy" id="2048548"/>
    <lineage>
        <taxon>Bacteria</taxon>
        <taxon>Bacillati</taxon>
        <taxon>Bacillota</taxon>
        <taxon>Bacilli</taxon>
        <taxon>Bacillales</taxon>
        <taxon>Paenibacillaceae</taxon>
        <taxon>Paenibacillus</taxon>
    </lineage>
</organism>
<evidence type="ECO:0000259" key="1">
    <source>
        <dbReference type="Pfam" id="PF22888"/>
    </source>
</evidence>
<keyword evidence="3" id="KW-1185">Reference proteome</keyword>
<protein>
    <recommendedName>
        <fullName evidence="1">FIMAH domain-containing protein</fullName>
    </recommendedName>
</protein>
<sequence length="1037" mass="111813">MWRTKPLIFALLAILLTVVSGMLPLQPVRADAAMPNLIANPGFELPLNEDGSIPGWSLYGGAGAIKPGITVEVNDRSSHSGSSSLFVADTATNASIVVYSDPIDVTAGNKYVFHVQTNDTSGTIYAAVRYYRSASDNAVTGYIAPASLATLKPAAAWTDVSTESQAPAAATVARILVYTASASVGQTYVDDLSFAVKPQDGGTIPYEITTVGPQIHTINTHRAAFGRDAAGNLLAYSTLVGNPASLLVVDVRTETLIAQIAISEKVGNTTYASTYVRGLAVQPDGTVYLAGTPSYLFKYVPGADKVQFIRKAVGSQTFDMKNGPAGTLIGGTYNKSEAFEYSIASNQLTNLGSVMPDEAYTYSVAYDEERRSYYFGIGSHAHLIKYNVDTGEKIEIPLPAKFASAEFIFDMTVSGGKLFMRFSPGGTVAMDLETQQFDVTSGTVTSRLVSPKSPVDNKVYYTANSRLGYYDLDTGTYQSLNVYTDGDAYGFTFAQLGETDFPGYSLVGFTREGRIFKYNLSTGHIKYTIIPVEGEPTALQTVEKTTYGKISTSGYLSGGNAIYDPLTGVKTEYTNETLGLGQKLPATQTDRIYSHKGKLYFAAYPNAKVFEFDPAKPWNVKDPVQPNPKLLFSAYDVGQQDRALAGTIIGDRDKIVVGTVPDYGLLGGALVIYDLNTRVREAYPNVVDGQSVTAVTYKDGFIYGGSGIWGGLGQDPVATEAKLFVWDIEQKQKVLEITPVAGKKAITELIVGPDGNIWGSDEDTLFIFDPVTRQIVHTQQISTKSYSSAIWRDAQFTIGTDGNVYGVQGSRFFTIHAATKQLTVIRDAGLRNWMTQDDFGQFYLTEETNLLKLSIPGLVLKPVGAQLNVSLTELLRGQTADVTIQGLLEKRRVIEGLEQRNPVFHSSNASVIDFVYGKPTALSPGTSDIWAEVTINGTTYTTNRVTLTVGVTLPSLQGELEFYIGSGEIEHSLAAQLTNSLKQAQHFIDKGDRGKAAKHLDDFIKHLGGKAASAKATSKAASVLFSDASALKALYLS</sequence>
<proteinExistence type="predicted"/>
<dbReference type="Pfam" id="PF22888">
    <property type="entry name" value="FIMAH"/>
    <property type="match status" value="1"/>
</dbReference>
<dbReference type="EMBL" id="CAJVAS010000022">
    <property type="protein sequence ID" value="CAG7641385.1"/>
    <property type="molecule type" value="Genomic_DNA"/>
</dbReference>